<protein>
    <submittedName>
        <fullName evidence="2">Uncharacterized protein</fullName>
    </submittedName>
</protein>
<dbReference type="AlphaFoldDB" id="R9I1W1"/>
<keyword evidence="3" id="KW-1185">Reference proteome</keyword>
<keyword evidence="1" id="KW-0812">Transmembrane</keyword>
<accession>R9I1W1</accession>
<reference evidence="2 3" key="1">
    <citation type="submission" date="2013-04" db="EMBL/GenBank/DDBJ databases">
        <title>The Genome Sequence of Bacteroides massiliensis dnLKV3.</title>
        <authorList>
            <consortium name="The Broad Institute Genomics Platform"/>
            <consortium name="The Broad Institute Genome Sequencing Center for Infectious Disease"/>
            <person name="Earl A."/>
            <person name="Xavier R."/>
            <person name="Kuhn K."/>
            <person name="Stappenbeck T."/>
            <person name="Walker B."/>
            <person name="Young S."/>
            <person name="Zeng Q."/>
            <person name="Gargeya S."/>
            <person name="Fitzgerald M."/>
            <person name="Haas B."/>
            <person name="Abouelleil A."/>
            <person name="Allen A.W."/>
            <person name="Alvarado L."/>
            <person name="Arachchi H.M."/>
            <person name="Berlin A.M."/>
            <person name="Chapman S.B."/>
            <person name="Gainer-Dewar J."/>
            <person name="Goldberg J."/>
            <person name="Griggs A."/>
            <person name="Gujja S."/>
            <person name="Hansen M."/>
            <person name="Howarth C."/>
            <person name="Imamovic A."/>
            <person name="Ireland A."/>
            <person name="Larimer J."/>
            <person name="McCowan C."/>
            <person name="Murphy C."/>
            <person name="Pearson M."/>
            <person name="Poon T.W."/>
            <person name="Priest M."/>
            <person name="Roberts A."/>
            <person name="Saif S."/>
            <person name="Shea T."/>
            <person name="Sisk P."/>
            <person name="Sykes S."/>
            <person name="Wortman J."/>
            <person name="Nusbaum C."/>
            <person name="Birren B."/>
        </authorList>
    </citation>
    <scope>NUCLEOTIDE SEQUENCE [LARGE SCALE GENOMIC DNA]</scope>
    <source>
        <strain evidence="3">dnLKV3</strain>
    </source>
</reference>
<proteinExistence type="predicted"/>
<feature type="transmembrane region" description="Helical" evidence="1">
    <location>
        <begin position="7"/>
        <end position="26"/>
    </location>
</feature>
<evidence type="ECO:0000313" key="2">
    <source>
        <dbReference type="EMBL" id="EOS10233.1"/>
    </source>
</evidence>
<feature type="transmembrane region" description="Helical" evidence="1">
    <location>
        <begin position="46"/>
        <end position="64"/>
    </location>
</feature>
<keyword evidence="1" id="KW-0472">Membrane</keyword>
<dbReference type="Proteomes" id="UP000014200">
    <property type="component" value="Unassembled WGS sequence"/>
</dbReference>
<evidence type="ECO:0000256" key="1">
    <source>
        <dbReference type="SAM" id="Phobius"/>
    </source>
</evidence>
<dbReference type="HOGENOM" id="CLU_2840685_0_0_10"/>
<name>R9I1W1_9BACT</name>
<gene>
    <name evidence="2" type="ORF">C802_03210</name>
</gene>
<keyword evidence="1" id="KW-1133">Transmembrane helix</keyword>
<sequence>MRLAACEYQLNALFIAFSILSAFFVLKSRQNMKFYFLGVNSGIRRVVPMGTLSASLMMSLLCFTI</sequence>
<comment type="caution">
    <text evidence="2">The sequence shown here is derived from an EMBL/GenBank/DDBJ whole genome shotgun (WGS) entry which is preliminary data.</text>
</comment>
<dbReference type="EMBL" id="ASSP01000020">
    <property type="protein sequence ID" value="EOS10233.1"/>
    <property type="molecule type" value="Genomic_DNA"/>
</dbReference>
<organism evidence="2 3">
    <name type="scientific">Phocaeicola sartorii</name>
    <dbReference type="NCBI Taxonomy" id="671267"/>
    <lineage>
        <taxon>Bacteria</taxon>
        <taxon>Pseudomonadati</taxon>
        <taxon>Bacteroidota</taxon>
        <taxon>Bacteroidia</taxon>
        <taxon>Bacteroidales</taxon>
        <taxon>Bacteroidaceae</taxon>
        <taxon>Phocaeicola</taxon>
    </lineage>
</organism>
<evidence type="ECO:0000313" key="3">
    <source>
        <dbReference type="Proteomes" id="UP000014200"/>
    </source>
</evidence>